<dbReference type="Proteomes" id="UP000504637">
    <property type="component" value="Unplaced"/>
</dbReference>
<dbReference type="GeneID" id="54361869"/>
<evidence type="ECO:0000313" key="2">
    <source>
        <dbReference type="Proteomes" id="UP000504637"/>
    </source>
</evidence>
<dbReference type="GO" id="GO:0007030">
    <property type="term" value="P:Golgi organization"/>
    <property type="evidence" value="ECO:0007669"/>
    <property type="project" value="TreeGrafter"/>
</dbReference>
<keyword evidence="2" id="KW-1185">Reference proteome</keyword>
<dbReference type="PANTHER" id="PTHR17985:SF8">
    <property type="entry name" value="TRANSPORT AND GOLGI ORGANIZATION PROTEIN 2 HOMOLOG"/>
    <property type="match status" value="1"/>
</dbReference>
<protein>
    <submittedName>
        <fullName evidence="3">DUF833-domain-containing protein</fullName>
    </submittedName>
</protein>
<gene>
    <name evidence="3" type="ORF">K489DRAFT_377049</name>
</gene>
<dbReference type="Pfam" id="PF05742">
    <property type="entry name" value="TANGO2"/>
    <property type="match status" value="1"/>
</dbReference>
<proteinExistence type="predicted"/>
<dbReference type="RefSeq" id="XP_033463656.1">
    <property type="nucleotide sequence ID" value="XM_033604069.1"/>
</dbReference>
<accession>A0A6J3MF71</accession>
<reference evidence="3" key="2">
    <citation type="submission" date="2020-04" db="EMBL/GenBank/DDBJ databases">
        <authorList>
            <consortium name="NCBI Genome Project"/>
        </authorList>
    </citation>
    <scope>NUCLEOTIDE SEQUENCE</scope>
    <source>
        <strain evidence="3">CBS 342.82</strain>
    </source>
</reference>
<organism evidence="3">
    <name type="scientific">Dissoconium aciculare CBS 342.82</name>
    <dbReference type="NCBI Taxonomy" id="1314786"/>
    <lineage>
        <taxon>Eukaryota</taxon>
        <taxon>Fungi</taxon>
        <taxon>Dikarya</taxon>
        <taxon>Ascomycota</taxon>
        <taxon>Pezizomycotina</taxon>
        <taxon>Dothideomycetes</taxon>
        <taxon>Dothideomycetidae</taxon>
        <taxon>Mycosphaerellales</taxon>
        <taxon>Dissoconiaceae</taxon>
        <taxon>Dissoconium</taxon>
    </lineage>
</organism>
<evidence type="ECO:0000313" key="3">
    <source>
        <dbReference type="RefSeq" id="XP_033463656.1"/>
    </source>
</evidence>
<feature type="region of interest" description="Disordered" evidence="1">
    <location>
        <begin position="133"/>
        <end position="175"/>
    </location>
</feature>
<dbReference type="OrthoDB" id="191601at2759"/>
<dbReference type="InterPro" id="IPR008551">
    <property type="entry name" value="TANGO2"/>
</dbReference>
<feature type="region of interest" description="Disordered" evidence="1">
    <location>
        <begin position="386"/>
        <end position="411"/>
    </location>
</feature>
<name>A0A6J3MF71_9PEZI</name>
<feature type="compositionally biased region" description="Polar residues" evidence="1">
    <location>
        <begin position="141"/>
        <end position="174"/>
    </location>
</feature>
<dbReference type="GO" id="GO:0005794">
    <property type="term" value="C:Golgi apparatus"/>
    <property type="evidence" value="ECO:0007669"/>
    <property type="project" value="TreeGrafter"/>
</dbReference>
<dbReference type="PANTHER" id="PTHR17985">
    <property type="entry name" value="SER/THR-RICH PROTEIN T10 IN DGCR REGION"/>
    <property type="match status" value="1"/>
</dbReference>
<dbReference type="GO" id="GO:0009306">
    <property type="term" value="P:protein secretion"/>
    <property type="evidence" value="ECO:0007669"/>
    <property type="project" value="TreeGrafter"/>
</dbReference>
<reference evidence="3" key="3">
    <citation type="submission" date="2025-08" db="UniProtKB">
        <authorList>
            <consortium name="RefSeq"/>
        </authorList>
    </citation>
    <scope>IDENTIFICATION</scope>
    <source>
        <strain evidence="3">CBS 342.82</strain>
    </source>
</reference>
<evidence type="ECO:0000256" key="1">
    <source>
        <dbReference type="SAM" id="MobiDB-lite"/>
    </source>
</evidence>
<dbReference type="AlphaFoldDB" id="A0A6J3MF71"/>
<sequence length="411" mass="45904">MCIAIISTAHPDYAFVLLSNRDEVISRPTLRADWWDAPHDHVLGGRDLQRAERGTWLGMTKQGRVAVLTNFREPGLEVAKDKSRGGIVNAYLSTPPGAREETEAEFVERLAKEVGVHDVGGFTLAFGRLRAAKGSRKLRTKPTTETSASSDHPSTAHVSPSISTPDSTQPTTNHPYIPPFAKPVQTETAYPGLSLVSNRTPIPSRSDPNHEFTLPRILTTVHETHALSNSTFEDKTWPKTIHGCQLLRQALHGHVYRARGDEPALLNRLFEILRIDLLPQRQAHEDLETHANRMRGSIYINAEKGEVSSETDSTHHTEEPSVVDVIPRPRKEQLSSTAYGTMKQTVILVDHDGKVTFVERTLWDEKGRRVPDAEVEKRIEFEIEGWWNGEEEESEMSATQSAGEQEVPETG</sequence>
<reference evidence="3" key="1">
    <citation type="submission" date="2020-01" db="EMBL/GenBank/DDBJ databases">
        <authorList>
            <consortium name="DOE Joint Genome Institute"/>
            <person name="Haridas S."/>
            <person name="Albert R."/>
            <person name="Binder M."/>
            <person name="Bloem J."/>
            <person name="Labutti K."/>
            <person name="Salamov A."/>
            <person name="Andreopoulos B."/>
            <person name="Baker S.E."/>
            <person name="Barry K."/>
            <person name="Bills G."/>
            <person name="Bluhm B.H."/>
            <person name="Cannon C."/>
            <person name="Castanera R."/>
            <person name="Culley D.E."/>
            <person name="Daum C."/>
            <person name="Ezra D."/>
            <person name="Gonzalez J.B."/>
            <person name="Henrissat B."/>
            <person name="Kuo A."/>
            <person name="Liang C."/>
            <person name="Lipzen A."/>
            <person name="Lutzoni F."/>
            <person name="Magnuson J."/>
            <person name="Mondo S."/>
            <person name="Nolan M."/>
            <person name="Ohm R."/>
            <person name="Pangilinan J."/>
            <person name="Park H.-J."/>
            <person name="Ramirez L."/>
            <person name="Alfaro M."/>
            <person name="Sun H."/>
            <person name="Tritt A."/>
            <person name="Yoshinaga Y."/>
            <person name="Zwiers L.-H."/>
            <person name="Turgeon B.G."/>
            <person name="Goodwin S.B."/>
            <person name="Spatafora J.W."/>
            <person name="Crous P.W."/>
            <person name="Grigoriev I.V."/>
        </authorList>
    </citation>
    <scope>NUCLEOTIDE SEQUENCE</scope>
    <source>
        <strain evidence="3">CBS 342.82</strain>
    </source>
</reference>